<dbReference type="InterPro" id="IPR025723">
    <property type="entry name" value="ArsA/GET3_ATPase-like"/>
</dbReference>
<dbReference type="NCBIfam" id="TIGR00345">
    <property type="entry name" value="GET3_arsA_TRC40"/>
    <property type="match status" value="1"/>
</dbReference>
<evidence type="ECO:0000256" key="8">
    <source>
        <dbReference type="ARBA" id="ARBA00022840"/>
    </source>
</evidence>
<evidence type="ECO:0000256" key="5">
    <source>
        <dbReference type="ARBA" id="ARBA00022741"/>
    </source>
</evidence>
<feature type="non-terminal residue" evidence="10">
    <location>
        <position position="321"/>
    </location>
</feature>
<evidence type="ECO:0000256" key="1">
    <source>
        <dbReference type="ARBA" id="ARBA00004496"/>
    </source>
</evidence>
<comment type="caution">
    <text evidence="10">The sequence shown here is derived from an EMBL/GenBank/DDBJ whole genome shotgun (WGS) entry which is preliminary data.</text>
</comment>
<evidence type="ECO:0000313" key="11">
    <source>
        <dbReference type="Proteomes" id="UP000275652"/>
    </source>
</evidence>
<name>A0A9X8DKL9_APHAT</name>
<keyword evidence="4" id="KW-0963">Cytoplasm</keyword>
<reference evidence="10 11" key="1">
    <citation type="journal article" date="2018" name="J. Invertebr. Pathol.">
        <title>New genotyping method for the causative agent of crayfish plague (Aphanomyces astaci) based on whole genome data.</title>
        <authorList>
            <person name="Minardi D."/>
            <person name="Studholme D.J."/>
            <person name="van der Giezen M."/>
            <person name="Pretto T."/>
            <person name="Oidtmann B."/>
        </authorList>
    </citation>
    <scope>NUCLEOTIDE SEQUENCE [LARGE SCALE GENOMIC DNA]</scope>
    <source>
        <strain evidence="10 11">KB13</strain>
    </source>
</reference>
<evidence type="ECO:0000256" key="2">
    <source>
        <dbReference type="ARBA" id="ARBA00011040"/>
    </source>
</evidence>
<dbReference type="Proteomes" id="UP000275652">
    <property type="component" value="Unassembled WGS sequence"/>
</dbReference>
<keyword evidence="3" id="KW-0813">Transport</keyword>
<protein>
    <recommendedName>
        <fullName evidence="9">ArsA/GET3 Anion-transporting ATPase-like domain-containing protein</fullName>
    </recommendedName>
</protein>
<gene>
    <name evidence="10" type="ORF">DYB28_015715</name>
</gene>
<evidence type="ECO:0000313" key="10">
    <source>
        <dbReference type="EMBL" id="RLN99312.1"/>
    </source>
</evidence>
<keyword evidence="6" id="KW-0378">Hydrolase</keyword>
<dbReference type="CDD" id="cd02035">
    <property type="entry name" value="ArsA"/>
    <property type="match status" value="1"/>
</dbReference>
<dbReference type="GO" id="GO:0005524">
    <property type="term" value="F:ATP binding"/>
    <property type="evidence" value="ECO:0007669"/>
    <property type="project" value="UniProtKB-KW"/>
</dbReference>
<feature type="domain" description="ArsA/GET3 Anion-transporting ATPase-like" evidence="9">
    <location>
        <begin position="23"/>
        <end position="315"/>
    </location>
</feature>
<dbReference type="InterPro" id="IPR016300">
    <property type="entry name" value="ATPase_ArsA/GET3"/>
</dbReference>
<organism evidence="10 11">
    <name type="scientific">Aphanomyces astaci</name>
    <name type="common">Crayfish plague agent</name>
    <dbReference type="NCBI Taxonomy" id="112090"/>
    <lineage>
        <taxon>Eukaryota</taxon>
        <taxon>Sar</taxon>
        <taxon>Stramenopiles</taxon>
        <taxon>Oomycota</taxon>
        <taxon>Saprolegniomycetes</taxon>
        <taxon>Saprolegniales</taxon>
        <taxon>Verrucalvaceae</taxon>
        <taxon>Aphanomyces</taxon>
    </lineage>
</organism>
<evidence type="ECO:0000256" key="7">
    <source>
        <dbReference type="ARBA" id="ARBA00022824"/>
    </source>
</evidence>
<evidence type="ECO:0000256" key="6">
    <source>
        <dbReference type="ARBA" id="ARBA00022801"/>
    </source>
</evidence>
<evidence type="ECO:0000259" key="9">
    <source>
        <dbReference type="Pfam" id="PF02374"/>
    </source>
</evidence>
<evidence type="ECO:0000256" key="4">
    <source>
        <dbReference type="ARBA" id="ARBA00022490"/>
    </source>
</evidence>
<comment type="similarity">
    <text evidence="2">Belongs to the arsA ATPase family.</text>
</comment>
<dbReference type="GO" id="GO:0043529">
    <property type="term" value="C:GET complex"/>
    <property type="evidence" value="ECO:0007669"/>
    <property type="project" value="TreeGrafter"/>
</dbReference>
<dbReference type="Gene3D" id="3.40.50.300">
    <property type="entry name" value="P-loop containing nucleotide triphosphate hydrolases"/>
    <property type="match status" value="1"/>
</dbReference>
<keyword evidence="7" id="KW-0256">Endoplasmic reticulum</keyword>
<sequence length="321" mass="35752">KMSADDGIPEGTLQNLIDQKSLRWIFVGGKGGVGKTTTSCCLGVTLASHREKVLIVSTDPAHNLSDAFSQRFTREPTLVNGFSNLFVMEIDPTIEMEESADGVSDESGMQSFMKDLTNSIPGIDEAMSFAELMKQIQTMDYDVIVFDTAPTGHTLRLLSFPTALDKAFGKIMALKNQFSGMFGQVSAMLGGALPSEEALVGKLEQTREVIQKDADRTTFVCVCIPEFLSLYETERLVQELTKYDIDVHNVVVNQVLYPEEGNIIPFSIAEYIYIFIAFYLDQIYDLYEDFHVLEMPLLNEEVRGVPALKSFAKNMITPYQG</sequence>
<comment type="subcellular location">
    <subcellularLocation>
        <location evidence="1">Cytoplasm</location>
    </subcellularLocation>
</comment>
<dbReference type="SUPFAM" id="SSF52540">
    <property type="entry name" value="P-loop containing nucleoside triphosphate hydrolases"/>
    <property type="match status" value="1"/>
</dbReference>
<dbReference type="GO" id="GO:0071816">
    <property type="term" value="P:tail-anchored membrane protein insertion into ER membrane"/>
    <property type="evidence" value="ECO:0007669"/>
    <property type="project" value="TreeGrafter"/>
</dbReference>
<dbReference type="AlphaFoldDB" id="A0A9X8DKL9"/>
<keyword evidence="8" id="KW-0067">ATP-binding</keyword>
<evidence type="ECO:0000256" key="3">
    <source>
        <dbReference type="ARBA" id="ARBA00022448"/>
    </source>
</evidence>
<dbReference type="InterPro" id="IPR027542">
    <property type="entry name" value="ATPase_ArsA/GET3_euk"/>
</dbReference>
<dbReference type="FunFam" id="3.40.50.300:FF:000235">
    <property type="entry name" value="ATPase ASNA1"/>
    <property type="match status" value="1"/>
</dbReference>
<dbReference type="PANTHER" id="PTHR10803">
    <property type="entry name" value="ARSENICAL PUMP-DRIVING ATPASE ARSENITE-TRANSLOCATING ATPASE"/>
    <property type="match status" value="1"/>
</dbReference>
<accession>A0A9X8DKL9</accession>
<keyword evidence="5" id="KW-0547">Nucleotide-binding</keyword>
<proteinExistence type="inferred from homology"/>
<dbReference type="Pfam" id="PF02374">
    <property type="entry name" value="ArsA_ATPase"/>
    <property type="match status" value="1"/>
</dbReference>
<dbReference type="GO" id="GO:0016887">
    <property type="term" value="F:ATP hydrolysis activity"/>
    <property type="evidence" value="ECO:0007669"/>
    <property type="project" value="InterPro"/>
</dbReference>
<dbReference type="PANTHER" id="PTHR10803:SF3">
    <property type="entry name" value="ATPASE GET3"/>
    <property type="match status" value="1"/>
</dbReference>
<dbReference type="InterPro" id="IPR027417">
    <property type="entry name" value="P-loop_NTPase"/>
</dbReference>
<dbReference type="HAMAP" id="MF_03112">
    <property type="entry name" value="Asna1_Get3"/>
    <property type="match status" value="1"/>
</dbReference>
<dbReference type="EMBL" id="QUTI01051825">
    <property type="protein sequence ID" value="RLN99312.1"/>
    <property type="molecule type" value="Genomic_DNA"/>
</dbReference>